<name>A0ACC1HV98_9FUNG</name>
<sequence>MHADELRPIVAPPLASPTPSMQSNSAYGFGSGQTVNSAVDAYRLLLGQAEGSRSRGGNTAPTNQAVPTAASLNRNKHLIIRRAVRSPYTGETTWRTEVVKDPLVIKAYLRQRRIIEMHARRDTDPASLNKAESWGQVLSSYTQEQLNRLRKTQSRERDEKKKRSSKHMTTFSLPQPNKPKKDVIRRCGNCGQLGHMKTNKKCPRYYEFNPA</sequence>
<proteinExistence type="predicted"/>
<evidence type="ECO:0000313" key="1">
    <source>
        <dbReference type="EMBL" id="KAJ1679167.1"/>
    </source>
</evidence>
<dbReference type="Proteomes" id="UP001145114">
    <property type="component" value="Unassembled WGS sequence"/>
</dbReference>
<protein>
    <submittedName>
        <fullName evidence="1">Uncharacterized protein</fullName>
    </submittedName>
</protein>
<reference evidence="1" key="1">
    <citation type="submission" date="2022-06" db="EMBL/GenBank/DDBJ databases">
        <title>Phylogenomic reconstructions and comparative analyses of Kickxellomycotina fungi.</title>
        <authorList>
            <person name="Reynolds N.K."/>
            <person name="Stajich J.E."/>
            <person name="Barry K."/>
            <person name="Grigoriev I.V."/>
            <person name="Crous P."/>
            <person name="Smith M.E."/>
        </authorList>
    </citation>
    <scope>NUCLEOTIDE SEQUENCE</scope>
    <source>
        <strain evidence="1">RSA 2271</strain>
    </source>
</reference>
<dbReference type="EMBL" id="JAMZIH010000557">
    <property type="protein sequence ID" value="KAJ1679167.1"/>
    <property type="molecule type" value="Genomic_DNA"/>
</dbReference>
<comment type="caution">
    <text evidence="1">The sequence shown here is derived from an EMBL/GenBank/DDBJ whole genome shotgun (WGS) entry which is preliminary data.</text>
</comment>
<evidence type="ECO:0000313" key="2">
    <source>
        <dbReference type="Proteomes" id="UP001145114"/>
    </source>
</evidence>
<keyword evidence="2" id="KW-1185">Reference proteome</keyword>
<organism evidence="1 2">
    <name type="scientific">Spiromyces aspiralis</name>
    <dbReference type="NCBI Taxonomy" id="68401"/>
    <lineage>
        <taxon>Eukaryota</taxon>
        <taxon>Fungi</taxon>
        <taxon>Fungi incertae sedis</taxon>
        <taxon>Zoopagomycota</taxon>
        <taxon>Kickxellomycotina</taxon>
        <taxon>Kickxellomycetes</taxon>
        <taxon>Kickxellales</taxon>
        <taxon>Kickxellaceae</taxon>
        <taxon>Spiromyces</taxon>
    </lineage>
</organism>
<gene>
    <name evidence="1" type="ORF">EV182_002600</name>
</gene>
<accession>A0ACC1HV98</accession>